<evidence type="ECO:0000313" key="3">
    <source>
        <dbReference type="Proteomes" id="UP000829196"/>
    </source>
</evidence>
<reference evidence="2" key="1">
    <citation type="journal article" date="2022" name="Front. Genet.">
        <title>Chromosome-Scale Assembly of the Dendrobium nobile Genome Provides Insights Into the Molecular Mechanism of the Biosynthesis of the Medicinal Active Ingredient of Dendrobium.</title>
        <authorList>
            <person name="Xu Q."/>
            <person name="Niu S.-C."/>
            <person name="Li K.-L."/>
            <person name="Zheng P.-J."/>
            <person name="Zhang X.-J."/>
            <person name="Jia Y."/>
            <person name="Liu Y."/>
            <person name="Niu Y.-X."/>
            <person name="Yu L.-H."/>
            <person name="Chen D.-F."/>
            <person name="Zhang G.-Q."/>
        </authorList>
    </citation>
    <scope>NUCLEOTIDE SEQUENCE</scope>
    <source>
        <tissue evidence="2">Leaf</tissue>
    </source>
</reference>
<comment type="caution">
    <text evidence="2">The sequence shown here is derived from an EMBL/GenBank/DDBJ whole genome shotgun (WGS) entry which is preliminary data.</text>
</comment>
<keyword evidence="1" id="KW-0812">Transmembrane</keyword>
<dbReference type="Proteomes" id="UP000829196">
    <property type="component" value="Unassembled WGS sequence"/>
</dbReference>
<organism evidence="2 3">
    <name type="scientific">Dendrobium nobile</name>
    <name type="common">Orchid</name>
    <dbReference type="NCBI Taxonomy" id="94219"/>
    <lineage>
        <taxon>Eukaryota</taxon>
        <taxon>Viridiplantae</taxon>
        <taxon>Streptophyta</taxon>
        <taxon>Embryophyta</taxon>
        <taxon>Tracheophyta</taxon>
        <taxon>Spermatophyta</taxon>
        <taxon>Magnoliopsida</taxon>
        <taxon>Liliopsida</taxon>
        <taxon>Asparagales</taxon>
        <taxon>Orchidaceae</taxon>
        <taxon>Epidendroideae</taxon>
        <taxon>Malaxideae</taxon>
        <taxon>Dendrobiinae</taxon>
        <taxon>Dendrobium</taxon>
    </lineage>
</organism>
<name>A0A8T3AD69_DENNO</name>
<proteinExistence type="predicted"/>
<keyword evidence="1" id="KW-0472">Membrane</keyword>
<dbReference type="EMBL" id="JAGYWB010000017">
    <property type="protein sequence ID" value="KAI0494516.1"/>
    <property type="molecule type" value="Genomic_DNA"/>
</dbReference>
<gene>
    <name evidence="2" type="ORF">KFK09_024654</name>
</gene>
<keyword evidence="3" id="KW-1185">Reference proteome</keyword>
<sequence>MIYDLKESPSAHHPVQVSSPTNVQPGYTCFSINKQSIINIRAIISIIIGISIQYINFSQIRNHTKNRAE</sequence>
<dbReference type="AlphaFoldDB" id="A0A8T3AD69"/>
<feature type="transmembrane region" description="Helical" evidence="1">
    <location>
        <begin position="37"/>
        <end position="57"/>
    </location>
</feature>
<evidence type="ECO:0000256" key="1">
    <source>
        <dbReference type="SAM" id="Phobius"/>
    </source>
</evidence>
<evidence type="ECO:0000313" key="2">
    <source>
        <dbReference type="EMBL" id="KAI0494516.1"/>
    </source>
</evidence>
<protein>
    <submittedName>
        <fullName evidence="2">Uncharacterized protein</fullName>
    </submittedName>
</protein>
<keyword evidence="1" id="KW-1133">Transmembrane helix</keyword>
<accession>A0A8T3AD69</accession>